<dbReference type="Gene3D" id="3.50.70.20">
    <property type="entry name" value="Cytochrome P460"/>
    <property type="match status" value="1"/>
</dbReference>
<dbReference type="EMBL" id="CP071382">
    <property type="protein sequence ID" value="QSV45974.1"/>
    <property type="molecule type" value="Genomic_DNA"/>
</dbReference>
<dbReference type="InterPro" id="IPR032033">
    <property type="entry name" value="Cytochrome_P460"/>
</dbReference>
<accession>A0ABX7Q3L2</accession>
<dbReference type="Proteomes" id="UP000663651">
    <property type="component" value="Chromosome"/>
</dbReference>
<dbReference type="Pfam" id="PF16694">
    <property type="entry name" value="Cytochrome_P460"/>
    <property type="match status" value="1"/>
</dbReference>
<gene>
    <name evidence="2" type="ORF">JZM60_01370</name>
</gene>
<dbReference type="InterPro" id="IPR038142">
    <property type="entry name" value="Cytochrome_P460_sp"/>
</dbReference>
<feature type="domain" description="Cytochrome P460" evidence="1">
    <location>
        <begin position="33"/>
        <end position="157"/>
    </location>
</feature>
<evidence type="ECO:0000313" key="2">
    <source>
        <dbReference type="EMBL" id="QSV45974.1"/>
    </source>
</evidence>
<dbReference type="RefSeq" id="WP_207163763.1">
    <property type="nucleotide sequence ID" value="NZ_CP071382.1"/>
</dbReference>
<reference evidence="2 3" key="1">
    <citation type="submission" date="2021-03" db="EMBL/GenBank/DDBJ databases">
        <title>Geobacter metallireducens gen. nov. sp. nov., a microorganism capable of coupling the complete oxidation of organic compounds to the reduction of iron and other metals.</title>
        <authorList>
            <person name="Li Y."/>
        </authorList>
    </citation>
    <scope>NUCLEOTIDE SEQUENCE [LARGE SCALE GENOMIC DNA]</scope>
    <source>
        <strain evidence="2 3">Jerry-YX</strain>
    </source>
</reference>
<proteinExistence type="predicted"/>
<name>A0ABX7Q3L2_9BACT</name>
<sequence length="163" mass="17518">MKAIIGAIIVALLPVVAAGGERPVAPNGIPIMEGYRNWQVIAPSYREDKGHIRVIFGNDIAVKASRNGTLPFPDGTVLAKVAWTAAKHPKFPVATVPDRFVQVEFMVKDAKKYGATGGWGFARFVGDSLTPYGKDPGFVQECFGCHTPVKGNDYVFTGFAPVP</sequence>
<evidence type="ECO:0000259" key="1">
    <source>
        <dbReference type="Pfam" id="PF16694"/>
    </source>
</evidence>
<protein>
    <submittedName>
        <fullName evidence="2">Cytochrome P460 family protein</fullName>
    </submittedName>
</protein>
<organism evidence="2 3">
    <name type="scientific">Geobacter benzoatilyticus</name>
    <dbReference type="NCBI Taxonomy" id="2815309"/>
    <lineage>
        <taxon>Bacteria</taxon>
        <taxon>Pseudomonadati</taxon>
        <taxon>Thermodesulfobacteriota</taxon>
        <taxon>Desulfuromonadia</taxon>
        <taxon>Geobacterales</taxon>
        <taxon>Geobacteraceae</taxon>
        <taxon>Geobacter</taxon>
    </lineage>
</organism>
<keyword evidence="3" id="KW-1185">Reference proteome</keyword>
<dbReference type="CDD" id="cd20753">
    <property type="entry name" value="cyt_P460_Mc-like"/>
    <property type="match status" value="1"/>
</dbReference>
<evidence type="ECO:0000313" key="3">
    <source>
        <dbReference type="Proteomes" id="UP000663651"/>
    </source>
</evidence>